<protein>
    <submittedName>
        <fullName evidence="5">LacI family DNA-binding transcriptional regulator</fullName>
    </submittedName>
</protein>
<dbReference type="GO" id="GO:0003700">
    <property type="term" value="F:DNA-binding transcription factor activity"/>
    <property type="evidence" value="ECO:0007669"/>
    <property type="project" value="TreeGrafter"/>
</dbReference>
<sequence>MDRDAQRATLKDVAEAAGTSISTASRALSGNPAVAPATRARIQRIATEMGYRPNAQAQALRRSFTNTIGVVVPSLINYYFASMVTAIQREASAAGLSTIIANSQERSDTLADALQVFADQRVDGIICVPHEGCSRRLLGMYRSGMPIVLIDRELEGSTIPTITSDAAASIAEAVGIFSDAGAQPIGYLSGPMETSTGRSRLEAFRRACAELGIGEQRVFLGGYTQERGRCGASELIDAGCRALLAGDSMMTIGVIEECHRRGLVIGHDLEVIGFDTQPLFQLQPRPIMVIDQHVDEMATRAFHALDGMIHGKTPKPLRGFSATTLFTPAAHNPTHPGGEP</sequence>
<dbReference type="SUPFAM" id="SSF53822">
    <property type="entry name" value="Periplasmic binding protein-like I"/>
    <property type="match status" value="1"/>
</dbReference>
<keyword evidence="2 5" id="KW-0238">DNA-binding</keyword>
<dbReference type="GO" id="GO:0000976">
    <property type="term" value="F:transcription cis-regulatory region binding"/>
    <property type="evidence" value="ECO:0007669"/>
    <property type="project" value="TreeGrafter"/>
</dbReference>
<dbReference type="Gene3D" id="1.10.260.40">
    <property type="entry name" value="lambda repressor-like DNA-binding domains"/>
    <property type="match status" value="1"/>
</dbReference>
<feature type="domain" description="HTH lacI-type" evidence="4">
    <location>
        <begin position="8"/>
        <end position="62"/>
    </location>
</feature>
<dbReference type="CDD" id="cd01392">
    <property type="entry name" value="HTH_LacI"/>
    <property type="match status" value="1"/>
</dbReference>
<evidence type="ECO:0000256" key="1">
    <source>
        <dbReference type="ARBA" id="ARBA00023015"/>
    </source>
</evidence>
<organism evidence="5 6">
    <name type="scientific">Corynebacterium yudongzhengii</name>
    <dbReference type="NCBI Taxonomy" id="2080740"/>
    <lineage>
        <taxon>Bacteria</taxon>
        <taxon>Bacillati</taxon>
        <taxon>Actinomycetota</taxon>
        <taxon>Actinomycetes</taxon>
        <taxon>Mycobacteriales</taxon>
        <taxon>Corynebacteriaceae</taxon>
        <taxon>Corynebacterium</taxon>
    </lineage>
</organism>
<evidence type="ECO:0000259" key="4">
    <source>
        <dbReference type="PROSITE" id="PS50932"/>
    </source>
</evidence>
<dbReference type="PANTHER" id="PTHR30146">
    <property type="entry name" value="LACI-RELATED TRANSCRIPTIONAL REPRESSOR"/>
    <property type="match status" value="1"/>
</dbReference>
<dbReference type="RefSeq" id="WP_108431882.1">
    <property type="nucleotide sequence ID" value="NZ_CP026947.1"/>
</dbReference>
<name>A0A2U1T6U6_9CORY</name>
<dbReference type="PANTHER" id="PTHR30146:SF153">
    <property type="entry name" value="LACTOSE OPERON REPRESSOR"/>
    <property type="match status" value="1"/>
</dbReference>
<dbReference type="Gene3D" id="3.40.50.2300">
    <property type="match status" value="2"/>
</dbReference>
<dbReference type="InterPro" id="IPR028082">
    <property type="entry name" value="Peripla_BP_I"/>
</dbReference>
<dbReference type="Proteomes" id="UP000244989">
    <property type="component" value="Unassembled WGS sequence"/>
</dbReference>
<dbReference type="PROSITE" id="PS50932">
    <property type="entry name" value="HTH_LACI_2"/>
    <property type="match status" value="1"/>
</dbReference>
<keyword evidence="1" id="KW-0805">Transcription regulation</keyword>
<dbReference type="AlphaFoldDB" id="A0A2U1T6U6"/>
<comment type="caution">
    <text evidence="5">The sequence shown here is derived from an EMBL/GenBank/DDBJ whole genome shotgun (WGS) entry which is preliminary data.</text>
</comment>
<keyword evidence="3" id="KW-0804">Transcription</keyword>
<dbReference type="InterPro" id="IPR010982">
    <property type="entry name" value="Lambda_DNA-bd_dom_sf"/>
</dbReference>
<dbReference type="OrthoDB" id="59108at2"/>
<evidence type="ECO:0000313" key="6">
    <source>
        <dbReference type="Proteomes" id="UP000244989"/>
    </source>
</evidence>
<reference evidence="6" key="1">
    <citation type="submission" date="2018-04" db="EMBL/GenBank/DDBJ databases">
        <authorList>
            <person name="Liu S."/>
            <person name="Wang Z."/>
            <person name="Li J."/>
        </authorList>
    </citation>
    <scope>NUCLEOTIDE SEQUENCE [LARGE SCALE GENOMIC DNA]</scope>
    <source>
        <strain evidence="6">2189</strain>
    </source>
</reference>
<proteinExistence type="predicted"/>
<evidence type="ECO:0000256" key="2">
    <source>
        <dbReference type="ARBA" id="ARBA00023125"/>
    </source>
</evidence>
<dbReference type="SMART" id="SM00354">
    <property type="entry name" value="HTH_LACI"/>
    <property type="match status" value="1"/>
</dbReference>
<dbReference type="Pfam" id="PF00356">
    <property type="entry name" value="LacI"/>
    <property type="match status" value="1"/>
</dbReference>
<dbReference type="EMBL" id="QEEZ01000009">
    <property type="protein sequence ID" value="PWC01716.1"/>
    <property type="molecule type" value="Genomic_DNA"/>
</dbReference>
<dbReference type="InterPro" id="IPR046335">
    <property type="entry name" value="LacI/GalR-like_sensor"/>
</dbReference>
<evidence type="ECO:0000256" key="3">
    <source>
        <dbReference type="ARBA" id="ARBA00023163"/>
    </source>
</evidence>
<gene>
    <name evidence="5" type="ORF">DF222_06320</name>
</gene>
<keyword evidence="6" id="KW-1185">Reference proteome</keyword>
<accession>A0A2U1T6U6</accession>
<dbReference type="Pfam" id="PF13377">
    <property type="entry name" value="Peripla_BP_3"/>
    <property type="match status" value="1"/>
</dbReference>
<dbReference type="SUPFAM" id="SSF47413">
    <property type="entry name" value="lambda repressor-like DNA-binding domains"/>
    <property type="match status" value="1"/>
</dbReference>
<dbReference type="InterPro" id="IPR000843">
    <property type="entry name" value="HTH_LacI"/>
</dbReference>
<dbReference type="KEGG" id="cyz:C3B44_07800"/>
<evidence type="ECO:0000313" key="5">
    <source>
        <dbReference type="EMBL" id="PWC01716.1"/>
    </source>
</evidence>